<sequence>MGAICNEPLRVPCVCLCERESGICTIAAGTVAAVYPRIYIRDQQNLGDFTEEALKEIIKQTGK</sequence>
<comment type="caution">
    <text evidence="1">The sequence shown here is derived from an EMBL/GenBank/DDBJ whole genome shotgun (WGS) entry which is preliminary data.</text>
</comment>
<reference evidence="1 2" key="1">
    <citation type="journal article" date="2017" name="ISME J.">
        <title>Potential for microbial H2 and metal transformations associated with novel bacteria and archaea in deep terrestrial subsurface sediments.</title>
        <authorList>
            <person name="Hernsdorf A.W."/>
            <person name="Amano Y."/>
            <person name="Miyakawa K."/>
            <person name="Ise K."/>
            <person name="Suzuki Y."/>
            <person name="Anantharaman K."/>
            <person name="Probst A."/>
            <person name="Burstein D."/>
            <person name="Thomas B.C."/>
            <person name="Banfield J.F."/>
        </authorList>
    </citation>
    <scope>NUCLEOTIDE SEQUENCE [LARGE SCALE GENOMIC DNA]</scope>
    <source>
        <strain evidence="1">HGW-Wallbacteria-1</strain>
    </source>
</reference>
<gene>
    <name evidence="1" type="ORF">CVV64_20535</name>
</gene>
<evidence type="ECO:0000313" key="2">
    <source>
        <dbReference type="Proteomes" id="UP000233256"/>
    </source>
</evidence>
<evidence type="ECO:0000313" key="1">
    <source>
        <dbReference type="EMBL" id="PKK88041.1"/>
    </source>
</evidence>
<organism evidence="1 2">
    <name type="scientific">Candidatus Wallbacteria bacterium HGW-Wallbacteria-1</name>
    <dbReference type="NCBI Taxonomy" id="2013854"/>
    <lineage>
        <taxon>Bacteria</taxon>
        <taxon>Candidatus Walliibacteriota</taxon>
    </lineage>
</organism>
<proteinExistence type="predicted"/>
<name>A0A2N1PI71_9BACT</name>
<dbReference type="EMBL" id="PGXC01000072">
    <property type="protein sequence ID" value="PKK88041.1"/>
    <property type="molecule type" value="Genomic_DNA"/>
</dbReference>
<protein>
    <submittedName>
        <fullName evidence="1">Uncharacterized protein</fullName>
    </submittedName>
</protein>
<dbReference type="Proteomes" id="UP000233256">
    <property type="component" value="Unassembled WGS sequence"/>
</dbReference>
<dbReference type="AlphaFoldDB" id="A0A2N1PI71"/>
<accession>A0A2N1PI71</accession>